<evidence type="ECO:0000256" key="1">
    <source>
        <dbReference type="SAM" id="MobiDB-lite"/>
    </source>
</evidence>
<organism evidence="2">
    <name type="scientific">Oryza meridionalis</name>
    <dbReference type="NCBI Taxonomy" id="40149"/>
    <lineage>
        <taxon>Eukaryota</taxon>
        <taxon>Viridiplantae</taxon>
        <taxon>Streptophyta</taxon>
        <taxon>Embryophyta</taxon>
        <taxon>Tracheophyta</taxon>
        <taxon>Spermatophyta</taxon>
        <taxon>Magnoliopsida</taxon>
        <taxon>Liliopsida</taxon>
        <taxon>Poales</taxon>
        <taxon>Poaceae</taxon>
        <taxon>BOP clade</taxon>
        <taxon>Oryzoideae</taxon>
        <taxon>Oryzeae</taxon>
        <taxon>Oryzinae</taxon>
        <taxon>Oryza</taxon>
    </lineage>
</organism>
<dbReference type="AlphaFoldDB" id="A0A0E0E2X4"/>
<accession>A0A0E0E2X4</accession>
<reference evidence="2" key="1">
    <citation type="submission" date="2015-04" db="UniProtKB">
        <authorList>
            <consortium name="EnsemblPlants"/>
        </authorList>
    </citation>
    <scope>IDENTIFICATION</scope>
</reference>
<dbReference type="Proteomes" id="UP000008021">
    <property type="component" value="Chromosome 6"/>
</dbReference>
<evidence type="ECO:0000313" key="3">
    <source>
        <dbReference type="Proteomes" id="UP000008021"/>
    </source>
</evidence>
<reference evidence="2" key="2">
    <citation type="submission" date="2018-05" db="EMBL/GenBank/DDBJ databases">
        <title>OmerRS3 (Oryza meridionalis Reference Sequence Version 3).</title>
        <authorList>
            <person name="Zhang J."/>
            <person name="Kudrna D."/>
            <person name="Lee S."/>
            <person name="Talag J."/>
            <person name="Welchert J."/>
            <person name="Wing R.A."/>
        </authorList>
    </citation>
    <scope>NUCLEOTIDE SEQUENCE [LARGE SCALE GENOMIC DNA]</scope>
    <source>
        <strain evidence="2">cv. OR44</strain>
    </source>
</reference>
<dbReference type="EnsemblPlants" id="OMERI06G19050.1">
    <property type="protein sequence ID" value="OMERI06G19050.1"/>
    <property type="gene ID" value="OMERI06G19050"/>
</dbReference>
<feature type="region of interest" description="Disordered" evidence="1">
    <location>
        <begin position="1"/>
        <end position="41"/>
    </location>
</feature>
<sequence length="78" mass="7878">MPRKRCRDGGEVSASSTGCHVAGVGPGGAPGVLPPSFRRRHSPPGLCEIGGTGGRGVPFPWAVGAVCLNRATRPKATT</sequence>
<keyword evidence="3" id="KW-1185">Reference proteome</keyword>
<evidence type="ECO:0000313" key="2">
    <source>
        <dbReference type="EnsemblPlants" id="OMERI06G19050.1"/>
    </source>
</evidence>
<protein>
    <submittedName>
        <fullName evidence="2">Uncharacterized protein</fullName>
    </submittedName>
</protein>
<proteinExistence type="predicted"/>
<name>A0A0E0E2X4_9ORYZ</name>
<dbReference type="Gramene" id="OMERI06G19050.1">
    <property type="protein sequence ID" value="OMERI06G19050.1"/>
    <property type="gene ID" value="OMERI06G19050"/>
</dbReference>
<dbReference type="HOGENOM" id="CLU_2626113_0_0_1"/>